<feature type="chain" id="PRO_5010577590" description="DUF302 domain-containing protein" evidence="1">
    <location>
        <begin position="21"/>
        <end position="185"/>
    </location>
</feature>
<evidence type="ECO:0000313" key="3">
    <source>
        <dbReference type="EMBL" id="CRH07546.1"/>
    </source>
</evidence>
<dbReference type="PANTHER" id="PTHR38342:SF1">
    <property type="entry name" value="SLR5037 PROTEIN"/>
    <property type="match status" value="1"/>
</dbReference>
<accession>A0A1S7LP40</accession>
<feature type="domain" description="DUF302" evidence="2">
    <location>
        <begin position="92"/>
        <end position="149"/>
    </location>
</feature>
<keyword evidence="1" id="KW-0732">Signal</keyword>
<evidence type="ECO:0000259" key="2">
    <source>
        <dbReference type="Pfam" id="PF03625"/>
    </source>
</evidence>
<dbReference type="PANTHER" id="PTHR38342">
    <property type="entry name" value="SLR5037 PROTEIN"/>
    <property type="match status" value="1"/>
</dbReference>
<dbReference type="InterPro" id="IPR005180">
    <property type="entry name" value="DUF302"/>
</dbReference>
<reference evidence="3" key="1">
    <citation type="submission" date="2015-04" db="EMBL/GenBank/DDBJ databases">
        <authorList>
            <person name="Syromyatnikov M.Y."/>
            <person name="Popov V.N."/>
        </authorList>
    </citation>
    <scope>NUCLEOTIDE SEQUENCE</scope>
    <source>
        <strain evidence="3">MO-1</strain>
    </source>
</reference>
<protein>
    <recommendedName>
        <fullName evidence="2">DUF302 domain-containing protein</fullName>
    </recommendedName>
</protein>
<dbReference type="EMBL" id="LO017727">
    <property type="protein sequence ID" value="CRH07546.1"/>
    <property type="molecule type" value="Genomic_DNA"/>
</dbReference>
<dbReference type="Gene3D" id="3.30.310.70">
    <property type="entry name" value="TT1751-like domain"/>
    <property type="match status" value="1"/>
</dbReference>
<proteinExistence type="predicted"/>
<evidence type="ECO:0000256" key="1">
    <source>
        <dbReference type="SAM" id="SignalP"/>
    </source>
</evidence>
<dbReference type="Pfam" id="PF03625">
    <property type="entry name" value="DUF302"/>
    <property type="match status" value="1"/>
</dbReference>
<name>A0A1S7LP40_MAGMO</name>
<dbReference type="CDD" id="cd14797">
    <property type="entry name" value="DUF302"/>
    <property type="match status" value="1"/>
</dbReference>
<organism evidence="3">
    <name type="scientific">Magnetococcus massalia (strain MO-1)</name>
    <dbReference type="NCBI Taxonomy" id="451514"/>
    <lineage>
        <taxon>Bacteria</taxon>
        <taxon>Pseudomonadati</taxon>
        <taxon>Pseudomonadota</taxon>
        <taxon>Magnetococcia</taxon>
        <taxon>Magnetococcales</taxon>
        <taxon>Magnetococcaceae</taxon>
        <taxon>Magnetococcus</taxon>
    </lineage>
</organism>
<feature type="signal peptide" evidence="1">
    <location>
        <begin position="1"/>
        <end position="20"/>
    </location>
</feature>
<dbReference type="AlphaFoldDB" id="A0A1S7LP40"/>
<dbReference type="SUPFAM" id="SSF103247">
    <property type="entry name" value="TT1751-like"/>
    <property type="match status" value="1"/>
</dbReference>
<dbReference type="InterPro" id="IPR035923">
    <property type="entry name" value="TT1751-like_sf"/>
</dbReference>
<gene>
    <name evidence="3" type="ORF">MAGMO_3409</name>
</gene>
<sequence length="185" mass="20490">MKTIKILLVALFGFIATAQAEMPMGYGSPALEQSQAIRQFDDVKGVIHRGPVLQIPMPKDYSMEDVVFDLQSGLAEHNLKIVAKQSLGSAISARSGKPFPTYDIYHICNLTVGERIITDEPAFGAFLPCKVVLYEDKDTGRVWAVTYKPSFAMVYFPEMPEETKNSALRIGDHLFNILYGIAVGE</sequence>